<dbReference type="InterPro" id="IPR029063">
    <property type="entry name" value="SAM-dependent_MTases_sf"/>
</dbReference>
<evidence type="ECO:0000313" key="8">
    <source>
        <dbReference type="Proteomes" id="UP001623600"/>
    </source>
</evidence>
<comment type="caution">
    <text evidence="7">The sequence shown here is derived from an EMBL/GenBank/DDBJ whole genome shotgun (WGS) entry which is preliminary data.</text>
</comment>
<gene>
    <name evidence="7" type="ORF">ACJDTP_10220</name>
</gene>
<evidence type="ECO:0000313" key="7">
    <source>
        <dbReference type="EMBL" id="MFL0165441.1"/>
    </source>
</evidence>
<sequence>MKKYILFGAGNFGKMALKHYGEENVEYFVDNNKVKVGKNILGKKIISFDEYKKIADRYQVVISSNYLTQIAEQLQENGILNYIYYSPSYEKFIKDIEVRLNKLNVTSIAVYGIDGYTEQLISRIMNSSSGDKLKFVVAADQSRDYLGKNMLSYKICTLDEAVSEADCFIVAAGAHNAALGVKLKQVVKKETLVINPFKKNGYYETDEIVINPYEGLQNDNTEEQWNSIVANNSIIEAIDSFVRIAKEDVQLFDYIEIETINRCNGTCSFCPVNKIIDPRVEKRMSMELFKSIIGQLEELNYSGELSTFSNNEPLLDERIVELNKYAREHLPNARIHMFTNGTLFTLQKFKDLIPYLDELIIDNYMQDLKLIKPCREIKEYIEEHPELRRKVTIVLRKPQEILTSRGGDAPNRKELVSYGDAKCALPFEQMIVRPDGKVSLCCNDPIGKNTLGDLTKQSILDVWYGKQYQMIRKCISEGRRNWKHCEYCDSFYLY</sequence>
<dbReference type="SFLD" id="SFLDS00029">
    <property type="entry name" value="Radical_SAM"/>
    <property type="match status" value="1"/>
</dbReference>
<dbReference type="CDD" id="cd21109">
    <property type="entry name" value="SPASM"/>
    <property type="match status" value="1"/>
</dbReference>
<dbReference type="Pfam" id="PF13186">
    <property type="entry name" value="SPASM"/>
    <property type="match status" value="1"/>
</dbReference>
<dbReference type="Proteomes" id="UP001623600">
    <property type="component" value="Unassembled WGS sequence"/>
</dbReference>
<name>A0ABW8S3N4_9CLOT</name>
<keyword evidence="1" id="KW-0949">S-adenosyl-L-methionine</keyword>
<evidence type="ECO:0000259" key="6">
    <source>
        <dbReference type="Pfam" id="PF13186"/>
    </source>
</evidence>
<feature type="domain" description="Radical SAM core" evidence="5">
    <location>
        <begin position="257"/>
        <end position="359"/>
    </location>
</feature>
<dbReference type="InterPro" id="IPR058240">
    <property type="entry name" value="rSAM_sf"/>
</dbReference>
<dbReference type="PANTHER" id="PTHR11228">
    <property type="entry name" value="RADICAL SAM DOMAIN PROTEIN"/>
    <property type="match status" value="1"/>
</dbReference>
<dbReference type="CDD" id="cd01335">
    <property type="entry name" value="Radical_SAM"/>
    <property type="match status" value="1"/>
</dbReference>
<dbReference type="SUPFAM" id="SSF53335">
    <property type="entry name" value="S-adenosyl-L-methionine-dependent methyltransferases"/>
    <property type="match status" value="1"/>
</dbReference>
<reference evidence="7 8" key="1">
    <citation type="submission" date="2024-11" db="EMBL/GenBank/DDBJ databases">
        <authorList>
            <person name="Heng Y.C."/>
            <person name="Lim A.C.H."/>
            <person name="Lee J.K.Y."/>
            <person name="Kittelmann S."/>
        </authorList>
    </citation>
    <scope>NUCLEOTIDE SEQUENCE [LARGE SCALE GENOMIC DNA]</scope>
    <source>
        <strain evidence="7 8">WILCCON 0112</strain>
    </source>
</reference>
<proteinExistence type="predicted"/>
<dbReference type="Gene3D" id="3.20.20.70">
    <property type="entry name" value="Aldolase class I"/>
    <property type="match status" value="1"/>
</dbReference>
<accession>A0ABW8S3N4</accession>
<dbReference type="InterPro" id="IPR013785">
    <property type="entry name" value="Aldolase_TIM"/>
</dbReference>
<evidence type="ECO:0000256" key="2">
    <source>
        <dbReference type="ARBA" id="ARBA00022723"/>
    </source>
</evidence>
<keyword evidence="8" id="KW-1185">Reference proteome</keyword>
<dbReference type="InterPro" id="IPR050377">
    <property type="entry name" value="Radical_SAM_PqqE_MftC-like"/>
</dbReference>
<dbReference type="RefSeq" id="WP_406761102.1">
    <property type="nucleotide sequence ID" value="NZ_JBJIAB010000010.1"/>
</dbReference>
<organism evidence="7 8">
    <name type="scientific">Candidatus Clostridium helianthi</name>
    <dbReference type="NCBI Taxonomy" id="3381660"/>
    <lineage>
        <taxon>Bacteria</taxon>
        <taxon>Bacillati</taxon>
        <taxon>Bacillota</taxon>
        <taxon>Clostridia</taxon>
        <taxon>Eubacteriales</taxon>
        <taxon>Clostridiaceae</taxon>
        <taxon>Clostridium</taxon>
    </lineage>
</organism>
<dbReference type="PANTHER" id="PTHR11228:SF7">
    <property type="entry name" value="PQQA PEPTIDE CYCLASE"/>
    <property type="match status" value="1"/>
</dbReference>
<evidence type="ECO:0000259" key="5">
    <source>
        <dbReference type="Pfam" id="PF04055"/>
    </source>
</evidence>
<dbReference type="InterPro" id="IPR023885">
    <property type="entry name" value="4Fe4S-binding_SPASM_dom"/>
</dbReference>
<evidence type="ECO:0000256" key="3">
    <source>
        <dbReference type="ARBA" id="ARBA00023004"/>
    </source>
</evidence>
<dbReference type="Gene3D" id="3.40.50.720">
    <property type="entry name" value="NAD(P)-binding Rossmann-like Domain"/>
    <property type="match status" value="1"/>
</dbReference>
<dbReference type="InterPro" id="IPR007197">
    <property type="entry name" value="rSAM"/>
</dbReference>
<evidence type="ECO:0000256" key="1">
    <source>
        <dbReference type="ARBA" id="ARBA00022691"/>
    </source>
</evidence>
<feature type="domain" description="4Fe4S-binding SPASM" evidence="6">
    <location>
        <begin position="423"/>
        <end position="489"/>
    </location>
</feature>
<dbReference type="SUPFAM" id="SSF102114">
    <property type="entry name" value="Radical SAM enzymes"/>
    <property type="match status" value="1"/>
</dbReference>
<dbReference type="EMBL" id="JBJIAB010000010">
    <property type="protein sequence ID" value="MFL0165441.1"/>
    <property type="molecule type" value="Genomic_DNA"/>
</dbReference>
<keyword evidence="4" id="KW-0411">Iron-sulfur</keyword>
<protein>
    <submittedName>
        <fullName evidence="7">SPASM domain-containing protein</fullName>
    </submittedName>
</protein>
<evidence type="ECO:0000256" key="4">
    <source>
        <dbReference type="ARBA" id="ARBA00023014"/>
    </source>
</evidence>
<keyword evidence="3" id="KW-0408">Iron</keyword>
<keyword evidence="2" id="KW-0479">Metal-binding</keyword>
<dbReference type="Pfam" id="PF04055">
    <property type="entry name" value="Radical_SAM"/>
    <property type="match status" value="1"/>
</dbReference>